<dbReference type="PANTHER" id="PTHR48063:SF46">
    <property type="entry name" value="LEUCINE-RICH REPEAT-CONTAINING N-TERMINAL PLANT-TYPE DOMAIN-CONTAINING PROTEIN"/>
    <property type="match status" value="1"/>
</dbReference>
<dbReference type="InterPro" id="IPR046956">
    <property type="entry name" value="RLP23-like"/>
</dbReference>
<dbReference type="Pfam" id="PF08263">
    <property type="entry name" value="LRRNT_2"/>
    <property type="match status" value="1"/>
</dbReference>
<feature type="transmembrane region" description="Helical" evidence="12">
    <location>
        <begin position="646"/>
        <end position="668"/>
    </location>
</feature>
<protein>
    <submittedName>
        <fullName evidence="14">Receptor-like protein 2</fullName>
    </submittedName>
</protein>
<reference evidence="14 15" key="1">
    <citation type="submission" date="2019-09" db="EMBL/GenBank/DDBJ databases">
        <authorList>
            <person name="Ou C."/>
        </authorList>
    </citation>
    <scope>NUCLEOTIDE SEQUENCE [LARGE SCALE GENOMIC DNA]</scope>
    <source>
        <strain evidence="14">S2</strain>
        <tissue evidence="14">Leaf</tissue>
    </source>
</reference>
<dbReference type="AlphaFoldDB" id="A0A5N5GK44"/>
<dbReference type="SMART" id="SM00369">
    <property type="entry name" value="LRR_TYP"/>
    <property type="match status" value="6"/>
</dbReference>
<comment type="subcellular location">
    <subcellularLocation>
        <location evidence="1">Cell membrane</location>
        <topology evidence="1">Single-pass type I membrane protein</topology>
    </subcellularLocation>
</comment>
<evidence type="ECO:0000256" key="11">
    <source>
        <dbReference type="ARBA" id="ARBA00023180"/>
    </source>
</evidence>
<dbReference type="FunFam" id="3.80.10.10:FF:000041">
    <property type="entry name" value="LRR receptor-like serine/threonine-protein kinase ERECTA"/>
    <property type="match status" value="1"/>
</dbReference>
<sequence>MASGLNHSTCSPTILTQTAIRPINLALKSIFGSGSRGEVDAGSIVDTSRSSWLSVRNRFIPIDSAFARTLSSSPLNWSSLVDCCHWNGITCNQEGRVIHLLLPSKGLKGGMFVSSLENLTHLTHLNLSHNSLHGTLETKFFPSLNCLEIFDLSYNLFSGKFPFSIPPKSIQTIDLSCNYFHGAIPSSFFQQAWNLTSFNVSNNTFSGPIPSSICLRSITNLTHLTILDLFYNHLSGVIPLNFGKLSKLKFMNLGFNSLQGNLPPSLMNCTNLVELHLGFNYLEGDVTKPNFSKLSHLSKLDLGGNNFTGILPISLYSCRSLKAIRLSVNPYLKGQVHPEILSLKSLSFLSLGSVQLTNITGAIKILMRCKSLHALFLASSFSGEAMPTDDDMVDFHGFQNLRVLSLGGCGIVGQIPGWLSNLKNLEMLYLGFNQISGSIPSWLGTLPKLFFVSLSSNQISGEFPKQLCSLPMLMMDESRLDDYEFELPLISLPIKNPRFWPRRLSNFPGTIDLGLNNISGSIPTEIGQLLFLRELYLNSNNFLGDIPDQISDLKYLEVLNLSTNHLSGKIPWSMASLNFLREFNVSYNNIEGQIPKGTQLQSFNASAFEGNPKLCGAPLPNECKEIEADNKNDNQDANNESDELPWFYFFATLGFIVGFWGVCGTLVLKKTWRHTYFQFLDNVQDLLYVKT</sequence>
<dbReference type="OrthoDB" id="1055097at2759"/>
<dbReference type="SUPFAM" id="SSF52058">
    <property type="entry name" value="L domain-like"/>
    <property type="match status" value="1"/>
</dbReference>
<evidence type="ECO:0000256" key="7">
    <source>
        <dbReference type="ARBA" id="ARBA00022737"/>
    </source>
</evidence>
<evidence type="ECO:0000256" key="6">
    <source>
        <dbReference type="ARBA" id="ARBA00022729"/>
    </source>
</evidence>
<keyword evidence="5 12" id="KW-0812">Transmembrane</keyword>
<evidence type="ECO:0000259" key="13">
    <source>
        <dbReference type="Pfam" id="PF08263"/>
    </source>
</evidence>
<evidence type="ECO:0000256" key="1">
    <source>
        <dbReference type="ARBA" id="ARBA00004251"/>
    </source>
</evidence>
<reference evidence="14 15" key="3">
    <citation type="submission" date="2019-11" db="EMBL/GenBank/DDBJ databases">
        <title>A de novo genome assembly of a pear dwarfing rootstock.</title>
        <authorList>
            <person name="Wang F."/>
            <person name="Wang J."/>
            <person name="Li S."/>
            <person name="Zhang Y."/>
            <person name="Fang M."/>
            <person name="Ma L."/>
            <person name="Zhao Y."/>
            <person name="Jiang S."/>
        </authorList>
    </citation>
    <scope>NUCLEOTIDE SEQUENCE [LARGE SCALE GENOMIC DNA]</scope>
    <source>
        <strain evidence="14">S2</strain>
        <tissue evidence="14">Leaf</tissue>
    </source>
</reference>
<keyword evidence="15" id="KW-1185">Reference proteome</keyword>
<keyword evidence="4" id="KW-0433">Leucine-rich repeat</keyword>
<name>A0A5N5GK44_9ROSA</name>
<dbReference type="Pfam" id="PF13855">
    <property type="entry name" value="LRR_8"/>
    <property type="match status" value="3"/>
</dbReference>
<evidence type="ECO:0000256" key="2">
    <source>
        <dbReference type="ARBA" id="ARBA00009592"/>
    </source>
</evidence>
<keyword evidence="9 12" id="KW-0472">Membrane</keyword>
<keyword evidence="8 12" id="KW-1133">Transmembrane helix</keyword>
<keyword evidence="10 14" id="KW-0675">Receptor</keyword>
<keyword evidence="7" id="KW-0677">Repeat</keyword>
<evidence type="ECO:0000256" key="10">
    <source>
        <dbReference type="ARBA" id="ARBA00023170"/>
    </source>
</evidence>
<dbReference type="Pfam" id="PF00560">
    <property type="entry name" value="LRR_1"/>
    <property type="match status" value="5"/>
</dbReference>
<evidence type="ECO:0000256" key="8">
    <source>
        <dbReference type="ARBA" id="ARBA00022989"/>
    </source>
</evidence>
<dbReference type="Proteomes" id="UP000327157">
    <property type="component" value="Chromosome 3"/>
</dbReference>
<feature type="domain" description="Leucine-rich repeat-containing N-terminal plant-type" evidence="13">
    <location>
        <begin position="71"/>
        <end position="92"/>
    </location>
</feature>
<comment type="similarity">
    <text evidence="2">Belongs to the RLP family.</text>
</comment>
<dbReference type="GO" id="GO:0005886">
    <property type="term" value="C:plasma membrane"/>
    <property type="evidence" value="ECO:0007669"/>
    <property type="project" value="UniProtKB-SubCell"/>
</dbReference>
<evidence type="ECO:0000313" key="15">
    <source>
        <dbReference type="Proteomes" id="UP000327157"/>
    </source>
</evidence>
<dbReference type="InterPro" id="IPR013210">
    <property type="entry name" value="LRR_N_plant-typ"/>
</dbReference>
<dbReference type="EMBL" id="SMOL01000402">
    <property type="protein sequence ID" value="KAB2615899.1"/>
    <property type="molecule type" value="Genomic_DNA"/>
</dbReference>
<evidence type="ECO:0000256" key="4">
    <source>
        <dbReference type="ARBA" id="ARBA00022614"/>
    </source>
</evidence>
<keyword evidence="3" id="KW-1003">Cell membrane</keyword>
<dbReference type="PANTHER" id="PTHR48063">
    <property type="entry name" value="LRR RECEPTOR-LIKE KINASE"/>
    <property type="match status" value="1"/>
</dbReference>
<keyword evidence="6" id="KW-0732">Signal</keyword>
<dbReference type="Gene3D" id="3.80.10.10">
    <property type="entry name" value="Ribonuclease Inhibitor"/>
    <property type="match status" value="4"/>
</dbReference>
<evidence type="ECO:0000313" key="14">
    <source>
        <dbReference type="EMBL" id="KAB2615899.1"/>
    </source>
</evidence>
<evidence type="ECO:0000256" key="5">
    <source>
        <dbReference type="ARBA" id="ARBA00022692"/>
    </source>
</evidence>
<evidence type="ECO:0000256" key="12">
    <source>
        <dbReference type="SAM" id="Phobius"/>
    </source>
</evidence>
<comment type="caution">
    <text evidence="14">The sequence shown here is derived from an EMBL/GenBank/DDBJ whole genome shotgun (WGS) entry which is preliminary data.</text>
</comment>
<dbReference type="InterPro" id="IPR003591">
    <property type="entry name" value="Leu-rich_rpt_typical-subtyp"/>
</dbReference>
<evidence type="ECO:0000256" key="3">
    <source>
        <dbReference type="ARBA" id="ARBA00022475"/>
    </source>
</evidence>
<dbReference type="SUPFAM" id="SSF52047">
    <property type="entry name" value="RNI-like"/>
    <property type="match status" value="1"/>
</dbReference>
<dbReference type="InterPro" id="IPR032675">
    <property type="entry name" value="LRR_dom_sf"/>
</dbReference>
<keyword evidence="11" id="KW-0325">Glycoprotein</keyword>
<organism evidence="14 15">
    <name type="scientific">Pyrus ussuriensis x Pyrus communis</name>
    <dbReference type="NCBI Taxonomy" id="2448454"/>
    <lineage>
        <taxon>Eukaryota</taxon>
        <taxon>Viridiplantae</taxon>
        <taxon>Streptophyta</taxon>
        <taxon>Embryophyta</taxon>
        <taxon>Tracheophyta</taxon>
        <taxon>Spermatophyta</taxon>
        <taxon>Magnoliopsida</taxon>
        <taxon>eudicotyledons</taxon>
        <taxon>Gunneridae</taxon>
        <taxon>Pentapetalae</taxon>
        <taxon>rosids</taxon>
        <taxon>fabids</taxon>
        <taxon>Rosales</taxon>
        <taxon>Rosaceae</taxon>
        <taxon>Amygdaloideae</taxon>
        <taxon>Maleae</taxon>
        <taxon>Pyrus</taxon>
    </lineage>
</organism>
<accession>A0A5N5GK44</accession>
<gene>
    <name evidence="14" type="ORF">D8674_022487</name>
</gene>
<proteinExistence type="inferred from homology"/>
<dbReference type="InterPro" id="IPR001611">
    <property type="entry name" value="Leu-rich_rpt"/>
</dbReference>
<dbReference type="FunFam" id="3.80.10.10:FF:000213">
    <property type="entry name" value="Tyrosine-sulfated glycopeptide receptor 1"/>
    <property type="match status" value="1"/>
</dbReference>
<reference evidence="15" key="2">
    <citation type="submission" date="2019-10" db="EMBL/GenBank/DDBJ databases">
        <title>A de novo genome assembly of a pear dwarfing rootstock.</title>
        <authorList>
            <person name="Wang F."/>
            <person name="Wang J."/>
            <person name="Li S."/>
            <person name="Zhang Y."/>
            <person name="Fang M."/>
            <person name="Ma L."/>
            <person name="Zhao Y."/>
            <person name="Jiang S."/>
        </authorList>
    </citation>
    <scope>NUCLEOTIDE SEQUENCE [LARGE SCALE GENOMIC DNA]</scope>
</reference>
<evidence type="ECO:0000256" key="9">
    <source>
        <dbReference type="ARBA" id="ARBA00023136"/>
    </source>
</evidence>